<dbReference type="AlphaFoldDB" id="A0A841GY17"/>
<dbReference type="EMBL" id="JACHIA010000005">
    <property type="protein sequence ID" value="MBB6070636.1"/>
    <property type="molecule type" value="Genomic_DNA"/>
</dbReference>
<comment type="similarity">
    <text evidence="1">Belongs to the non-flavoprotein flavin reductase family.</text>
</comment>
<evidence type="ECO:0000259" key="3">
    <source>
        <dbReference type="SMART" id="SM00903"/>
    </source>
</evidence>
<gene>
    <name evidence="4" type="ORF">HNQ61_002257</name>
</gene>
<keyword evidence="5" id="KW-1185">Reference proteome</keyword>
<dbReference type="PANTHER" id="PTHR30466">
    <property type="entry name" value="FLAVIN REDUCTASE"/>
    <property type="match status" value="1"/>
</dbReference>
<dbReference type="Pfam" id="PF01613">
    <property type="entry name" value="Flavin_Reduct"/>
    <property type="match status" value="1"/>
</dbReference>
<feature type="domain" description="Flavin reductase like" evidence="3">
    <location>
        <begin position="11"/>
        <end position="156"/>
    </location>
</feature>
<dbReference type="SUPFAM" id="SSF50475">
    <property type="entry name" value="FMN-binding split barrel"/>
    <property type="match status" value="1"/>
</dbReference>
<dbReference type="InterPro" id="IPR012349">
    <property type="entry name" value="Split_barrel_FMN-bd"/>
</dbReference>
<dbReference type="Proteomes" id="UP000582837">
    <property type="component" value="Unassembled WGS sequence"/>
</dbReference>
<sequence length="159" mass="17106">MIDPSEYRRVMGHFATGVAVVTSCRDDGSPAGLTVSAVSALSLQPTLMMVALDRKSQTHAWIEQCGYFAVNVMEDGRGETLARRFAAGGQEEKFRGVAWHSQTTGAPVLDDALAWLDCRVQAALPGGDHTIFVGEVVAADTREGTPLVYYRGGFGRFVP</sequence>
<keyword evidence="2" id="KW-0560">Oxidoreductase</keyword>
<evidence type="ECO:0000256" key="1">
    <source>
        <dbReference type="ARBA" id="ARBA00008898"/>
    </source>
</evidence>
<dbReference type="GO" id="GO:0010181">
    <property type="term" value="F:FMN binding"/>
    <property type="evidence" value="ECO:0007669"/>
    <property type="project" value="InterPro"/>
</dbReference>
<accession>A0A841GY17</accession>
<dbReference type="SMART" id="SM00903">
    <property type="entry name" value="Flavin_Reduct"/>
    <property type="match status" value="1"/>
</dbReference>
<reference evidence="4 5" key="1">
    <citation type="submission" date="2020-08" db="EMBL/GenBank/DDBJ databases">
        <title>Genomic Encyclopedia of Type Strains, Phase IV (KMG-IV): sequencing the most valuable type-strain genomes for metagenomic binning, comparative biology and taxonomic classification.</title>
        <authorList>
            <person name="Goeker M."/>
        </authorList>
    </citation>
    <scope>NUCLEOTIDE SEQUENCE [LARGE SCALE GENOMIC DNA]</scope>
    <source>
        <strain evidence="4 5">DSM 29007</strain>
    </source>
</reference>
<evidence type="ECO:0000313" key="5">
    <source>
        <dbReference type="Proteomes" id="UP000582837"/>
    </source>
</evidence>
<evidence type="ECO:0000256" key="2">
    <source>
        <dbReference type="ARBA" id="ARBA00023002"/>
    </source>
</evidence>
<organism evidence="4 5">
    <name type="scientific">Longimicrobium terrae</name>
    <dbReference type="NCBI Taxonomy" id="1639882"/>
    <lineage>
        <taxon>Bacteria</taxon>
        <taxon>Pseudomonadati</taxon>
        <taxon>Gemmatimonadota</taxon>
        <taxon>Longimicrobiia</taxon>
        <taxon>Longimicrobiales</taxon>
        <taxon>Longimicrobiaceae</taxon>
        <taxon>Longimicrobium</taxon>
    </lineage>
</organism>
<dbReference type="PANTHER" id="PTHR30466:SF11">
    <property type="entry name" value="FLAVIN-DEPENDENT MONOOXYGENASE, REDUCTASE SUBUNIT HSAB"/>
    <property type="match status" value="1"/>
</dbReference>
<dbReference type="InterPro" id="IPR002563">
    <property type="entry name" value="Flavin_Rdtase-like_dom"/>
</dbReference>
<proteinExistence type="inferred from homology"/>
<dbReference type="RefSeq" id="WP_170034473.1">
    <property type="nucleotide sequence ID" value="NZ_JABDTL010000001.1"/>
</dbReference>
<evidence type="ECO:0000313" key="4">
    <source>
        <dbReference type="EMBL" id="MBB6070636.1"/>
    </source>
</evidence>
<comment type="caution">
    <text evidence="4">The sequence shown here is derived from an EMBL/GenBank/DDBJ whole genome shotgun (WGS) entry which is preliminary data.</text>
</comment>
<dbReference type="InterPro" id="IPR050268">
    <property type="entry name" value="NADH-dep_flavin_reductase"/>
</dbReference>
<name>A0A841GY17_9BACT</name>
<dbReference type="GO" id="GO:0042602">
    <property type="term" value="F:riboflavin reductase (NADPH) activity"/>
    <property type="evidence" value="ECO:0007669"/>
    <property type="project" value="TreeGrafter"/>
</dbReference>
<dbReference type="Gene3D" id="2.30.110.10">
    <property type="entry name" value="Electron Transport, Fmn-binding Protein, Chain A"/>
    <property type="match status" value="1"/>
</dbReference>
<protein>
    <submittedName>
        <fullName evidence="4">Flavin reductase (DIM6/NTAB) family NADH-FMN oxidoreductase RutF</fullName>
    </submittedName>
</protein>